<sequence>MFRQLCAPVLLLTWLVGTFNPSLANYLVAPVICTDASINLRYSQPLPAASTQSTVTASGSDSGIWYSCNLGPVNISINYYVNFTVTDANCEKATFSNFIFTGFFNCSTLAQEPASTKNLTVLLSDPNNPRYLDETQPFLGPIEVPVGATVPDVLTGQPGLTVPTVTSFIVPGAGSLYVINFTLIFPEENHQPCTCGQVRSERVGIIPQLYLINLFNSPYAPIIPPTLVRCK</sequence>
<proteinExistence type="predicted"/>
<feature type="signal peptide" evidence="1">
    <location>
        <begin position="1"/>
        <end position="24"/>
    </location>
</feature>
<comment type="caution">
    <text evidence="2">The sequence shown here is derived from an EMBL/GenBank/DDBJ whole genome shotgun (WGS) entry which is preliminary data.</text>
</comment>
<dbReference type="OrthoDB" id="10306238at2759"/>
<evidence type="ECO:0000313" key="2">
    <source>
        <dbReference type="EMBL" id="CAF1446885.1"/>
    </source>
</evidence>
<protein>
    <submittedName>
        <fullName evidence="2">Uncharacterized protein</fullName>
    </submittedName>
</protein>
<organism evidence="2 3">
    <name type="scientific">Adineta steineri</name>
    <dbReference type="NCBI Taxonomy" id="433720"/>
    <lineage>
        <taxon>Eukaryota</taxon>
        <taxon>Metazoa</taxon>
        <taxon>Spiralia</taxon>
        <taxon>Gnathifera</taxon>
        <taxon>Rotifera</taxon>
        <taxon>Eurotatoria</taxon>
        <taxon>Bdelloidea</taxon>
        <taxon>Adinetida</taxon>
        <taxon>Adinetidae</taxon>
        <taxon>Adineta</taxon>
    </lineage>
</organism>
<keyword evidence="1" id="KW-0732">Signal</keyword>
<accession>A0A815PC44</accession>
<feature type="chain" id="PRO_5032764667" evidence="1">
    <location>
        <begin position="25"/>
        <end position="231"/>
    </location>
</feature>
<reference evidence="2" key="1">
    <citation type="submission" date="2021-02" db="EMBL/GenBank/DDBJ databases">
        <authorList>
            <person name="Nowell W R."/>
        </authorList>
    </citation>
    <scope>NUCLEOTIDE SEQUENCE</scope>
</reference>
<keyword evidence="3" id="KW-1185">Reference proteome</keyword>
<gene>
    <name evidence="2" type="ORF">QVE165_LOCUS40021</name>
</gene>
<name>A0A815PC44_9BILA</name>
<dbReference type="AlphaFoldDB" id="A0A815PC44"/>
<evidence type="ECO:0000313" key="3">
    <source>
        <dbReference type="Proteomes" id="UP000663832"/>
    </source>
</evidence>
<dbReference type="Proteomes" id="UP000663832">
    <property type="component" value="Unassembled WGS sequence"/>
</dbReference>
<dbReference type="EMBL" id="CAJNOM010000453">
    <property type="protein sequence ID" value="CAF1446885.1"/>
    <property type="molecule type" value="Genomic_DNA"/>
</dbReference>
<evidence type="ECO:0000256" key="1">
    <source>
        <dbReference type="SAM" id="SignalP"/>
    </source>
</evidence>